<dbReference type="EC" id="1.13.11.24" evidence="6"/>
<keyword evidence="6" id="KW-0223">Dioxygenase</keyword>
<feature type="binding site" evidence="2">
    <location>
        <position position="74"/>
    </location>
    <ligand>
        <name>Fe cation</name>
        <dbReference type="ChEBI" id="CHEBI:24875"/>
    </ligand>
</feature>
<dbReference type="SUPFAM" id="SSF51182">
    <property type="entry name" value="RmlC-like cupins"/>
    <property type="match status" value="1"/>
</dbReference>
<reference evidence="6 7" key="1">
    <citation type="submission" date="2018-03" db="EMBL/GenBank/DDBJ databases">
        <title>Draft Genome Sequences of the Obligatory Marine Myxobacteria Enhygromyxa salina SWB005.</title>
        <authorList>
            <person name="Poehlein A."/>
            <person name="Moghaddam J.A."/>
            <person name="Harms H."/>
            <person name="Alanjari M."/>
            <person name="Koenig G.M."/>
            <person name="Daniel R."/>
            <person name="Schaeberle T.F."/>
        </authorList>
    </citation>
    <scope>NUCLEOTIDE SEQUENCE [LARGE SCALE GENOMIC DNA]</scope>
    <source>
        <strain evidence="6 7">SWB005</strain>
    </source>
</reference>
<name>A0A2S9XR79_9BACT</name>
<feature type="binding site" evidence="2">
    <location>
        <position position="76"/>
    </location>
    <ligand>
        <name>Fe cation</name>
        <dbReference type="ChEBI" id="CHEBI:24875"/>
    </ligand>
</feature>
<dbReference type="CDD" id="cd02909">
    <property type="entry name" value="cupin_pirin_N"/>
    <property type="match status" value="1"/>
</dbReference>
<dbReference type="Proteomes" id="UP000237968">
    <property type="component" value="Unassembled WGS sequence"/>
</dbReference>
<evidence type="ECO:0000259" key="4">
    <source>
        <dbReference type="Pfam" id="PF02678"/>
    </source>
</evidence>
<dbReference type="RefSeq" id="WP_106393266.1">
    <property type="nucleotide sequence ID" value="NZ_PVNK01000171.1"/>
</dbReference>
<dbReference type="GO" id="GO:0046872">
    <property type="term" value="F:metal ion binding"/>
    <property type="evidence" value="ECO:0007669"/>
    <property type="project" value="UniProtKB-KW"/>
</dbReference>
<dbReference type="PANTHER" id="PTHR43594:SF1">
    <property type="entry name" value="QUERCETIN 2,3-DIOXYGENASE PA2418-RELATED"/>
    <property type="match status" value="1"/>
</dbReference>
<comment type="similarity">
    <text evidence="1 3">Belongs to the pirin family.</text>
</comment>
<feature type="binding site" evidence="2">
    <location>
        <position position="118"/>
    </location>
    <ligand>
        <name>Fe cation</name>
        <dbReference type="ChEBI" id="CHEBI:24875"/>
    </ligand>
</feature>
<dbReference type="Pfam" id="PF05726">
    <property type="entry name" value="Pirin_C"/>
    <property type="match status" value="1"/>
</dbReference>
<dbReference type="CDD" id="cd02247">
    <property type="entry name" value="cupin_pirin_C"/>
    <property type="match status" value="1"/>
</dbReference>
<keyword evidence="2" id="KW-0408">Iron</keyword>
<feature type="binding site" evidence="2">
    <location>
        <position position="120"/>
    </location>
    <ligand>
        <name>Fe cation</name>
        <dbReference type="ChEBI" id="CHEBI:24875"/>
    </ligand>
</feature>
<evidence type="ECO:0000256" key="3">
    <source>
        <dbReference type="RuleBase" id="RU003457"/>
    </source>
</evidence>
<gene>
    <name evidence="6" type="primary">yhhW</name>
    <name evidence="6" type="ORF">ENSA5_39540</name>
</gene>
<dbReference type="PANTHER" id="PTHR43594">
    <property type="entry name" value="QUERCETIN 2,3-DIOXYGENASE"/>
    <property type="match status" value="1"/>
</dbReference>
<keyword evidence="7" id="KW-1185">Reference proteome</keyword>
<proteinExistence type="inferred from homology"/>
<evidence type="ECO:0000313" key="6">
    <source>
        <dbReference type="EMBL" id="PRP95369.1"/>
    </source>
</evidence>
<dbReference type="OrthoDB" id="9780903at2"/>
<keyword evidence="2" id="KW-0479">Metal-binding</keyword>
<dbReference type="EMBL" id="PVNK01000171">
    <property type="protein sequence ID" value="PRP95369.1"/>
    <property type="molecule type" value="Genomic_DNA"/>
</dbReference>
<comment type="cofactor">
    <cofactor evidence="2">
        <name>Fe cation</name>
        <dbReference type="ChEBI" id="CHEBI:24875"/>
    </cofactor>
    <text evidence="2">Binds 1 Fe cation per subunit.</text>
</comment>
<dbReference type="InterPro" id="IPR011051">
    <property type="entry name" value="RmlC_Cupin_sf"/>
</dbReference>
<dbReference type="PIRSF" id="PIRSF006232">
    <property type="entry name" value="Pirin"/>
    <property type="match status" value="1"/>
</dbReference>
<dbReference type="InterPro" id="IPR008778">
    <property type="entry name" value="Pirin_C_dom"/>
</dbReference>
<dbReference type="InterPro" id="IPR003829">
    <property type="entry name" value="Pirin_N_dom"/>
</dbReference>
<evidence type="ECO:0000259" key="5">
    <source>
        <dbReference type="Pfam" id="PF05726"/>
    </source>
</evidence>
<dbReference type="InterPro" id="IPR014710">
    <property type="entry name" value="RmlC-like_jellyroll"/>
</dbReference>
<evidence type="ECO:0000256" key="1">
    <source>
        <dbReference type="ARBA" id="ARBA00008416"/>
    </source>
</evidence>
<protein>
    <submittedName>
        <fullName evidence="6">Quercetin 2,3-dioxygenase</fullName>
        <ecNumber evidence="6">1.13.11.24</ecNumber>
    </submittedName>
</protein>
<dbReference type="GO" id="GO:0008127">
    <property type="term" value="F:quercetin 2,3-dioxygenase activity"/>
    <property type="evidence" value="ECO:0007669"/>
    <property type="project" value="UniProtKB-EC"/>
</dbReference>
<evidence type="ECO:0000313" key="7">
    <source>
        <dbReference type="Proteomes" id="UP000237968"/>
    </source>
</evidence>
<dbReference type="InterPro" id="IPR012093">
    <property type="entry name" value="Pirin"/>
</dbReference>
<dbReference type="Gene3D" id="2.60.120.10">
    <property type="entry name" value="Jelly Rolls"/>
    <property type="match status" value="2"/>
</dbReference>
<dbReference type="InterPro" id="IPR053186">
    <property type="entry name" value="QDO-related"/>
</dbReference>
<evidence type="ECO:0000256" key="2">
    <source>
        <dbReference type="PIRSR" id="PIRSR006232-1"/>
    </source>
</evidence>
<organism evidence="6 7">
    <name type="scientific">Enhygromyxa salina</name>
    <dbReference type="NCBI Taxonomy" id="215803"/>
    <lineage>
        <taxon>Bacteria</taxon>
        <taxon>Pseudomonadati</taxon>
        <taxon>Myxococcota</taxon>
        <taxon>Polyangia</taxon>
        <taxon>Nannocystales</taxon>
        <taxon>Nannocystaceae</taxon>
        <taxon>Enhygromyxa</taxon>
    </lineage>
</organism>
<feature type="domain" description="Pirin C-terminal" evidence="5">
    <location>
        <begin position="194"/>
        <end position="296"/>
    </location>
</feature>
<comment type="caution">
    <text evidence="6">The sequence shown here is derived from an EMBL/GenBank/DDBJ whole genome shotgun (WGS) entry which is preliminary data.</text>
</comment>
<accession>A0A2S9XR79</accession>
<dbReference type="Pfam" id="PF02678">
    <property type="entry name" value="Pirin"/>
    <property type="match status" value="1"/>
</dbReference>
<feature type="domain" description="Pirin N-terminal" evidence="4">
    <location>
        <begin position="45"/>
        <end position="140"/>
    </location>
</feature>
<dbReference type="AlphaFoldDB" id="A0A2S9XR79"/>
<keyword evidence="6" id="KW-0560">Oxidoreductase</keyword>
<sequence length="302" mass="32315">MASRIDTATGPSLKPITHVLSPTERHWVGDGFAVSTIFSPSRLDAELLSPFILLDYGPPRRFEPAPKPRGVGPHPHRGFETVTFAYQGEVDHRDSHGGGGTIRAGDVQWMTAGSGVVHEEMQSDGFTRSGGMFEMVQLWVNLPARLKMTAPRYQALEDSSFPRLEFERGSGRLIAGTVHGMTGPGESHTPITLFDLTLPEAGLASFEPPVGMTTLALILDGRAIAQDTTEVRAGELVVLDRDEPGALTLSASEGARALVLSGAPLGEPVVAHGPFVMNTRAEISQAILDYQSGRMGELAPRA</sequence>